<dbReference type="PANTHER" id="PTHR34107">
    <property type="entry name" value="SLL0198 PROTEIN-RELATED"/>
    <property type="match status" value="1"/>
</dbReference>
<evidence type="ECO:0000313" key="2">
    <source>
        <dbReference type="EMBL" id="HIR71588.1"/>
    </source>
</evidence>
<accession>A0A9D1EB72</accession>
<dbReference type="InterPro" id="IPR010982">
    <property type="entry name" value="Lambda_DNA-bd_dom_sf"/>
</dbReference>
<dbReference type="SUPFAM" id="SSF47413">
    <property type="entry name" value="lambda repressor-like DNA-binding domains"/>
    <property type="match status" value="1"/>
</dbReference>
<dbReference type="InterPro" id="IPR001387">
    <property type="entry name" value="Cro/C1-type_HTH"/>
</dbReference>
<organism evidence="2 3">
    <name type="scientific">Candidatus Pullilachnospira gallistercoris</name>
    <dbReference type="NCBI Taxonomy" id="2840911"/>
    <lineage>
        <taxon>Bacteria</taxon>
        <taxon>Bacillati</taxon>
        <taxon>Bacillota</taxon>
        <taxon>Clostridia</taxon>
        <taxon>Lachnospirales</taxon>
        <taxon>Lachnospiraceae</taxon>
        <taxon>Lachnospiraceae incertae sedis</taxon>
        <taxon>Candidatus Pullilachnospira</taxon>
    </lineage>
</organism>
<dbReference type="InterPro" id="IPR008538">
    <property type="entry name" value="Uma2"/>
</dbReference>
<dbReference type="PANTHER" id="PTHR34107:SF4">
    <property type="entry name" value="SLL1222 PROTEIN"/>
    <property type="match status" value="1"/>
</dbReference>
<dbReference type="GO" id="GO:0003677">
    <property type="term" value="F:DNA binding"/>
    <property type="evidence" value="ECO:0007669"/>
    <property type="project" value="InterPro"/>
</dbReference>
<sequence length="268" mass="30423">MNIEDLKRRKQEKGYTFDQLSELSGVPLGTIQKIFTGETKHPRYATLEALERVLSAGESLPYVGEDSVSYVAEEAVAYHAGCGGKRQGEYTLEDYYALPDDQRVELIDGVFYDMTAPATFHQLMAGELHRQISNFIIEQKGDCVPFISPVDVQLDNDDRTMVEPDVVIVCNPDQIIRRCILGAPDFVLEVISPSTKRKDYTIKLAKYQNAGVREYWLVDPYQKVVLVYFFEDETYPVIYPIDGDIPVNIYEGKLVLSFARIGEWAKQA</sequence>
<dbReference type="Gene3D" id="1.10.260.40">
    <property type="entry name" value="lambda repressor-like DNA-binding domains"/>
    <property type="match status" value="1"/>
</dbReference>
<dbReference type="CDD" id="cd06260">
    <property type="entry name" value="DUF820-like"/>
    <property type="match status" value="1"/>
</dbReference>
<keyword evidence="2" id="KW-0255">Endonuclease</keyword>
<protein>
    <submittedName>
        <fullName evidence="2">Uma2 family endonuclease</fullName>
    </submittedName>
</protein>
<evidence type="ECO:0000259" key="1">
    <source>
        <dbReference type="PROSITE" id="PS50943"/>
    </source>
</evidence>
<dbReference type="Pfam" id="PF05685">
    <property type="entry name" value="Uma2"/>
    <property type="match status" value="1"/>
</dbReference>
<dbReference type="SMART" id="SM00530">
    <property type="entry name" value="HTH_XRE"/>
    <property type="match status" value="1"/>
</dbReference>
<reference evidence="2" key="2">
    <citation type="journal article" date="2021" name="PeerJ">
        <title>Extensive microbial diversity within the chicken gut microbiome revealed by metagenomics and culture.</title>
        <authorList>
            <person name="Gilroy R."/>
            <person name="Ravi A."/>
            <person name="Getino M."/>
            <person name="Pursley I."/>
            <person name="Horton D.L."/>
            <person name="Alikhan N.F."/>
            <person name="Baker D."/>
            <person name="Gharbi K."/>
            <person name="Hall N."/>
            <person name="Watson M."/>
            <person name="Adriaenssens E.M."/>
            <person name="Foster-Nyarko E."/>
            <person name="Jarju S."/>
            <person name="Secka A."/>
            <person name="Antonio M."/>
            <person name="Oren A."/>
            <person name="Chaudhuri R.R."/>
            <person name="La Ragione R."/>
            <person name="Hildebrand F."/>
            <person name="Pallen M.J."/>
        </authorList>
    </citation>
    <scope>NUCLEOTIDE SEQUENCE</scope>
    <source>
        <strain evidence="2">ChiSjej5B23-6657</strain>
    </source>
</reference>
<dbReference type="PROSITE" id="PS50943">
    <property type="entry name" value="HTH_CROC1"/>
    <property type="match status" value="1"/>
</dbReference>
<reference evidence="2" key="1">
    <citation type="submission" date="2020-10" db="EMBL/GenBank/DDBJ databases">
        <authorList>
            <person name="Gilroy R."/>
        </authorList>
    </citation>
    <scope>NUCLEOTIDE SEQUENCE</scope>
    <source>
        <strain evidence="2">ChiSjej5B23-6657</strain>
    </source>
</reference>
<dbReference type="Gene3D" id="3.90.1570.10">
    <property type="entry name" value="tt1808, chain A"/>
    <property type="match status" value="1"/>
</dbReference>
<keyword evidence="2" id="KW-0378">Hydrolase</keyword>
<comment type="caution">
    <text evidence="2">The sequence shown here is derived from an EMBL/GenBank/DDBJ whole genome shotgun (WGS) entry which is preliminary data.</text>
</comment>
<gene>
    <name evidence="2" type="ORF">IAA55_09945</name>
</gene>
<name>A0A9D1EB72_9FIRM</name>
<dbReference type="InterPro" id="IPR012296">
    <property type="entry name" value="Nuclease_put_TT1808"/>
</dbReference>
<dbReference type="SUPFAM" id="SSF52980">
    <property type="entry name" value="Restriction endonuclease-like"/>
    <property type="match status" value="1"/>
</dbReference>
<dbReference type="GO" id="GO:0004519">
    <property type="term" value="F:endonuclease activity"/>
    <property type="evidence" value="ECO:0007669"/>
    <property type="project" value="UniProtKB-KW"/>
</dbReference>
<dbReference type="InterPro" id="IPR011335">
    <property type="entry name" value="Restrct_endonuc-II-like"/>
</dbReference>
<feature type="domain" description="HTH cro/C1-type" evidence="1">
    <location>
        <begin position="6"/>
        <end position="63"/>
    </location>
</feature>
<evidence type="ECO:0000313" key="3">
    <source>
        <dbReference type="Proteomes" id="UP000823912"/>
    </source>
</evidence>
<dbReference type="AlphaFoldDB" id="A0A9D1EB72"/>
<dbReference type="Proteomes" id="UP000823912">
    <property type="component" value="Unassembled WGS sequence"/>
</dbReference>
<dbReference type="Pfam" id="PF01381">
    <property type="entry name" value="HTH_3"/>
    <property type="match status" value="1"/>
</dbReference>
<proteinExistence type="predicted"/>
<keyword evidence="2" id="KW-0540">Nuclease</keyword>
<dbReference type="EMBL" id="DVHM01000171">
    <property type="protein sequence ID" value="HIR71588.1"/>
    <property type="molecule type" value="Genomic_DNA"/>
</dbReference>
<dbReference type="CDD" id="cd00093">
    <property type="entry name" value="HTH_XRE"/>
    <property type="match status" value="1"/>
</dbReference>